<name>D4TYB3_9ACTO</name>
<evidence type="ECO:0000313" key="2">
    <source>
        <dbReference type="Proteomes" id="UP000003150"/>
    </source>
</evidence>
<reference evidence="1 2" key="1">
    <citation type="submission" date="2009-10" db="EMBL/GenBank/DDBJ databases">
        <authorList>
            <person name="Weinstock G."/>
            <person name="Sodergren E."/>
            <person name="Clifton S."/>
            <person name="Fulton L."/>
            <person name="Fulton B."/>
            <person name="Courtney L."/>
            <person name="Fronick C."/>
            <person name="Harrison M."/>
            <person name="Strong C."/>
            <person name="Farmer C."/>
            <person name="Delahaunty K."/>
            <person name="Markovic C."/>
            <person name="Hall O."/>
            <person name="Minx P."/>
            <person name="Tomlinson C."/>
            <person name="Mitreva M."/>
            <person name="Nelson J."/>
            <person name="Hou S."/>
            <person name="Wollam A."/>
            <person name="Pepin K.H."/>
            <person name="Johnson M."/>
            <person name="Bhonagiri V."/>
            <person name="Nash W.E."/>
            <person name="Warren W."/>
            <person name="Chinwalla A."/>
            <person name="Mardis E.R."/>
            <person name="Wilson R.K."/>
        </authorList>
    </citation>
    <scope>NUCLEOTIDE SEQUENCE [LARGE SCALE GENOMIC DNA]</scope>
    <source>
        <strain evidence="1 2">F0309</strain>
    </source>
</reference>
<accession>D4TYB3</accession>
<comment type="caution">
    <text evidence="1">The sequence shown here is derived from an EMBL/GenBank/DDBJ whole genome shotgun (WGS) entry which is preliminary data.</text>
</comment>
<dbReference type="EMBL" id="ACYT02000023">
    <property type="protein sequence ID" value="EFF80097.1"/>
    <property type="molecule type" value="Genomic_DNA"/>
</dbReference>
<organism evidence="1 2">
    <name type="scientific">Schaalia odontolytica F0309</name>
    <dbReference type="NCBI Taxonomy" id="649742"/>
    <lineage>
        <taxon>Bacteria</taxon>
        <taxon>Bacillati</taxon>
        <taxon>Actinomycetota</taxon>
        <taxon>Actinomycetes</taxon>
        <taxon>Actinomycetales</taxon>
        <taxon>Actinomycetaceae</taxon>
        <taxon>Schaalia</taxon>
    </lineage>
</organism>
<protein>
    <submittedName>
        <fullName evidence="1">Uncharacterized protein</fullName>
    </submittedName>
</protein>
<evidence type="ECO:0000313" key="1">
    <source>
        <dbReference type="EMBL" id="EFF80097.1"/>
    </source>
</evidence>
<dbReference type="Proteomes" id="UP000003150">
    <property type="component" value="Unassembled WGS sequence"/>
</dbReference>
<gene>
    <name evidence="1" type="ORF">HMPREF0970_00938</name>
</gene>
<sequence length="61" mass="6777">MVFHAFCQGVNALPAGHMSFPALLENSRRARNHSYFSLVLDPLVSNQANHVDRLELTPNGD</sequence>
<dbReference type="HOGENOM" id="CLU_2912070_0_0_11"/>
<dbReference type="AlphaFoldDB" id="D4TYB3"/>
<proteinExistence type="predicted"/>